<proteinExistence type="predicted"/>
<dbReference type="Proteomes" id="UP000078541">
    <property type="component" value="Unassembled WGS sequence"/>
</dbReference>
<dbReference type="EMBL" id="KQ981523">
    <property type="protein sequence ID" value="KYN40234.1"/>
    <property type="molecule type" value="Genomic_DNA"/>
</dbReference>
<keyword evidence="3" id="KW-1185">Reference proteome</keyword>
<organism evidence="2 3">
    <name type="scientific">Trachymyrmex septentrionalis</name>
    <dbReference type="NCBI Taxonomy" id="34720"/>
    <lineage>
        <taxon>Eukaryota</taxon>
        <taxon>Metazoa</taxon>
        <taxon>Ecdysozoa</taxon>
        <taxon>Arthropoda</taxon>
        <taxon>Hexapoda</taxon>
        <taxon>Insecta</taxon>
        <taxon>Pterygota</taxon>
        <taxon>Neoptera</taxon>
        <taxon>Endopterygota</taxon>
        <taxon>Hymenoptera</taxon>
        <taxon>Apocrita</taxon>
        <taxon>Aculeata</taxon>
        <taxon>Formicoidea</taxon>
        <taxon>Formicidae</taxon>
        <taxon>Myrmicinae</taxon>
        <taxon>Trachymyrmex</taxon>
    </lineage>
</organism>
<evidence type="ECO:0000313" key="2">
    <source>
        <dbReference type="EMBL" id="KYN40234.1"/>
    </source>
</evidence>
<name>A0A195FJQ5_9HYME</name>
<reference evidence="2 3" key="1">
    <citation type="submission" date="2016-03" db="EMBL/GenBank/DDBJ databases">
        <title>Trachymyrmex septentrionalis WGS genome.</title>
        <authorList>
            <person name="Nygaard S."/>
            <person name="Hu H."/>
            <person name="Boomsma J."/>
            <person name="Zhang G."/>
        </authorList>
    </citation>
    <scope>NUCLEOTIDE SEQUENCE [LARGE SCALE GENOMIC DNA]</scope>
    <source>
        <strain evidence="2">Tsep2-gDNA-1</strain>
        <tissue evidence="2">Whole body</tissue>
    </source>
</reference>
<protein>
    <submittedName>
        <fullName evidence="2">Uncharacterized protein</fullName>
    </submittedName>
</protein>
<feature type="region of interest" description="Disordered" evidence="1">
    <location>
        <begin position="68"/>
        <end position="168"/>
    </location>
</feature>
<evidence type="ECO:0000313" key="3">
    <source>
        <dbReference type="Proteomes" id="UP000078541"/>
    </source>
</evidence>
<feature type="compositionally biased region" description="Basic and acidic residues" evidence="1">
    <location>
        <begin position="111"/>
        <end position="148"/>
    </location>
</feature>
<dbReference type="AlphaFoldDB" id="A0A195FJQ5"/>
<accession>A0A195FJQ5</accession>
<gene>
    <name evidence="2" type="ORF">ALC56_05179</name>
</gene>
<sequence>MYNASAMRHRAVQKSLARHAVSRMPDLRNCESGTLCGDEARRVADDILALLLTVSPLAQQHVQPSLVPGRVKRPACPPSPRAPTHVDDNHSGTHSPTTVTHYRSALTPRYRPGEMRKASHAGSEKEEKDEAMAQQRKENIDKDEDGKGKYGTKMSRGMGVRQTLTKAS</sequence>
<evidence type="ECO:0000256" key="1">
    <source>
        <dbReference type="SAM" id="MobiDB-lite"/>
    </source>
</evidence>
<feature type="compositionally biased region" description="Polar residues" evidence="1">
    <location>
        <begin position="92"/>
        <end position="101"/>
    </location>
</feature>